<sequence length="188" mass="21478">MAGLDDGFFQRGWRRTLLALAVHCRREGSLCPCRVLLDTVEVDGLDATWKAARLVRRALGEGFRLEAVLTDTVVFAGFNILDPERLYRETGVPAVAVYMYPPRREAVERALRLHFPDWRERLAVLEEAWSRLRSAECRRGRLLLAAYGMEPRDAWRLACSLQLYTRHPEPLFTAHQAASMLSRTLGPL</sequence>
<gene>
    <name evidence="2" type="ORF">CF15_01425</name>
</gene>
<evidence type="ECO:0000256" key="1">
    <source>
        <dbReference type="HAMAP-Rule" id="MF_00582"/>
    </source>
</evidence>
<dbReference type="OrthoDB" id="15207at2157"/>
<name>A0A0V8RTY5_PYROC</name>
<comment type="similarity">
    <text evidence="1">Belongs to the UPF0215 family.</text>
</comment>
<dbReference type="PANTHER" id="PTHR39518">
    <property type="entry name" value="UPF0215 PROTEIN MJ1150"/>
    <property type="match status" value="1"/>
</dbReference>
<evidence type="ECO:0000313" key="3">
    <source>
        <dbReference type="Proteomes" id="UP000053352"/>
    </source>
</evidence>
<dbReference type="AlphaFoldDB" id="A0A0V8RTY5"/>
<protein>
    <recommendedName>
        <fullName evidence="1">UPF0215 protein CF15_01425</fullName>
    </recommendedName>
</protein>
<comment type="caution">
    <text evidence="2">The sequence shown here is derived from an EMBL/GenBank/DDBJ whole genome shotgun (WGS) entry which is preliminary data.</text>
</comment>
<dbReference type="EMBL" id="LNTB01000001">
    <property type="protein sequence ID" value="KSW11527.1"/>
    <property type="molecule type" value="Genomic_DNA"/>
</dbReference>
<proteinExistence type="inferred from homology"/>
<dbReference type="HAMAP" id="MF_00582">
    <property type="entry name" value="UPF0215"/>
    <property type="match status" value="1"/>
</dbReference>
<dbReference type="STRING" id="2309.CF15_01425"/>
<keyword evidence="3" id="KW-1185">Reference proteome</keyword>
<reference evidence="2 3" key="1">
    <citation type="submission" date="2015-11" db="EMBL/GenBank/DDBJ databases">
        <title>Genome sequence of Pyrodictium occultum PL-19, a marine hyperthermophilic archaeon isolated from Volcano, Italy.</title>
        <authorList>
            <person name="Utturkar S."/>
            <person name="Huber H."/>
            <person name="Leptihn S."/>
            <person name="Brown S."/>
            <person name="Stetter K.O."/>
            <person name="Podar M."/>
        </authorList>
    </citation>
    <scope>NUCLEOTIDE SEQUENCE [LARGE SCALE GENOMIC DNA]</scope>
    <source>
        <strain evidence="2 3">PL-19</strain>
    </source>
</reference>
<organism evidence="2 3">
    <name type="scientific">Pyrodictium occultum</name>
    <dbReference type="NCBI Taxonomy" id="2309"/>
    <lineage>
        <taxon>Archaea</taxon>
        <taxon>Thermoproteota</taxon>
        <taxon>Thermoprotei</taxon>
        <taxon>Desulfurococcales</taxon>
        <taxon>Pyrodictiaceae</taxon>
        <taxon>Pyrodictium</taxon>
    </lineage>
</organism>
<dbReference type="PANTHER" id="PTHR39518:SF2">
    <property type="entry name" value="UPF0215 PROTEIN MJ1150"/>
    <property type="match status" value="1"/>
</dbReference>
<dbReference type="Proteomes" id="UP000053352">
    <property type="component" value="Unassembled WGS sequence"/>
</dbReference>
<dbReference type="Gene3D" id="3.30.2170.10">
    <property type="entry name" value="archaeoglobus fulgidus dsm 4304 superfamily"/>
    <property type="match status" value="1"/>
</dbReference>
<accession>A0A0V8RTY5</accession>
<dbReference type="InterPro" id="IPR002802">
    <property type="entry name" value="Endo_dU"/>
</dbReference>
<dbReference type="RefSeq" id="WP_058370203.1">
    <property type="nucleotide sequence ID" value="NZ_LNTB01000001.1"/>
</dbReference>
<evidence type="ECO:0000313" key="2">
    <source>
        <dbReference type="EMBL" id="KSW11527.1"/>
    </source>
</evidence>
<dbReference type="Pfam" id="PF01949">
    <property type="entry name" value="Endo_dU"/>
    <property type="match status" value="1"/>
</dbReference>
<dbReference type="PIRSF" id="PIRSF006380">
    <property type="entry name" value="UCP006380"/>
    <property type="match status" value="1"/>
</dbReference>